<dbReference type="GO" id="GO:0035267">
    <property type="term" value="C:NuA4 histone acetyltransferase complex"/>
    <property type="evidence" value="ECO:0007669"/>
    <property type="project" value="InterPro"/>
</dbReference>
<evidence type="ECO:0000313" key="9">
    <source>
        <dbReference type="Proteomes" id="UP000324800"/>
    </source>
</evidence>
<name>A0A5J4X2T9_9EUKA</name>
<evidence type="ECO:0000256" key="5">
    <source>
        <dbReference type="ARBA" id="ARBA00023242"/>
    </source>
</evidence>
<dbReference type="Proteomes" id="UP000324800">
    <property type="component" value="Unassembled WGS sequence"/>
</dbReference>
<dbReference type="Pfam" id="PF10513">
    <property type="entry name" value="EPL1"/>
    <property type="match status" value="1"/>
</dbReference>
<evidence type="ECO:0000256" key="6">
    <source>
        <dbReference type="RuleBase" id="RU361124"/>
    </source>
</evidence>
<proteinExistence type="inferred from homology"/>
<protein>
    <recommendedName>
        <fullName evidence="6">Enhancer of polycomb-like protein</fullName>
    </recommendedName>
</protein>
<dbReference type="AlphaFoldDB" id="A0A5J4X2T9"/>
<evidence type="ECO:0000256" key="2">
    <source>
        <dbReference type="ARBA" id="ARBA00008035"/>
    </source>
</evidence>
<comment type="caution">
    <text evidence="8">The sequence shown here is derived from an EMBL/GenBank/DDBJ whole genome shotgun (WGS) entry which is preliminary data.</text>
</comment>
<dbReference type="PANTHER" id="PTHR14898">
    <property type="entry name" value="ENHANCER OF POLYCOMB"/>
    <property type="match status" value="1"/>
</dbReference>
<comment type="subcellular location">
    <subcellularLocation>
        <location evidence="1 6">Nucleus</location>
    </subcellularLocation>
</comment>
<evidence type="ECO:0000313" key="8">
    <source>
        <dbReference type="EMBL" id="KAA6401510.1"/>
    </source>
</evidence>
<evidence type="ECO:0000256" key="1">
    <source>
        <dbReference type="ARBA" id="ARBA00004123"/>
    </source>
</evidence>
<feature type="domain" description="Enhancer of polycomb-like N-terminal" evidence="7">
    <location>
        <begin position="16"/>
        <end position="158"/>
    </location>
</feature>
<keyword evidence="5 6" id="KW-0539">Nucleus</keyword>
<gene>
    <name evidence="8" type="ORF">EZS28_002960</name>
</gene>
<accession>A0A5J4X2T9</accession>
<evidence type="ECO:0000259" key="7">
    <source>
        <dbReference type="Pfam" id="PF10513"/>
    </source>
</evidence>
<evidence type="ECO:0000256" key="3">
    <source>
        <dbReference type="ARBA" id="ARBA00023015"/>
    </source>
</evidence>
<dbReference type="InterPro" id="IPR024943">
    <property type="entry name" value="Enhancer_polycomb"/>
</dbReference>
<dbReference type="OrthoDB" id="435275at2759"/>
<organism evidence="8 9">
    <name type="scientific">Streblomastix strix</name>
    <dbReference type="NCBI Taxonomy" id="222440"/>
    <lineage>
        <taxon>Eukaryota</taxon>
        <taxon>Metamonada</taxon>
        <taxon>Preaxostyla</taxon>
        <taxon>Oxymonadida</taxon>
        <taxon>Streblomastigidae</taxon>
        <taxon>Streblomastix</taxon>
    </lineage>
</organism>
<reference evidence="8 9" key="1">
    <citation type="submission" date="2019-03" db="EMBL/GenBank/DDBJ databases">
        <title>Single cell metagenomics reveals metabolic interactions within the superorganism composed of flagellate Streblomastix strix and complex community of Bacteroidetes bacteria on its surface.</title>
        <authorList>
            <person name="Treitli S.C."/>
            <person name="Kolisko M."/>
            <person name="Husnik F."/>
            <person name="Keeling P."/>
            <person name="Hampl V."/>
        </authorList>
    </citation>
    <scope>NUCLEOTIDE SEQUENCE [LARGE SCALE GENOMIC DNA]</scope>
    <source>
        <strain evidence="8">ST1C</strain>
    </source>
</reference>
<sequence>MTSHGIAPRHKFRSMNINPNNKLLVFNNKNSIPDEGGEIQRDVQKSGLGMEPEEEKEKHIQNALNALNNKSRESVEIPVPRYFPLKEEDLYPKQFGQSPFYYRVNEKLPGIMSDEIEYTLDADDFIWMDKQGFISGLSKEEGAIMEDNVEMIIDILEKITAQKNEDNDSTLCTLEELNKCYKFPREKIVKSKEDEIMLRNIFKHWVEKRQRRKNALIRRFQRPTPAENKDISLCFRPRMHRQGGRRQAKKNDYHSTMFRYFIFRTFFLIFKILI</sequence>
<dbReference type="GO" id="GO:0006357">
    <property type="term" value="P:regulation of transcription by RNA polymerase II"/>
    <property type="evidence" value="ECO:0007669"/>
    <property type="project" value="InterPro"/>
</dbReference>
<dbReference type="InterPro" id="IPR019542">
    <property type="entry name" value="Enhancer_polycomb-like_N"/>
</dbReference>
<evidence type="ECO:0000256" key="4">
    <source>
        <dbReference type="ARBA" id="ARBA00023163"/>
    </source>
</evidence>
<keyword evidence="4 6" id="KW-0804">Transcription</keyword>
<comment type="similarity">
    <text evidence="2 6">Belongs to the enhancer of polycomb family.</text>
</comment>
<dbReference type="EMBL" id="SNRW01000378">
    <property type="protein sequence ID" value="KAA6401510.1"/>
    <property type="molecule type" value="Genomic_DNA"/>
</dbReference>
<keyword evidence="3 6" id="KW-0805">Transcription regulation</keyword>
<dbReference type="GO" id="GO:0005634">
    <property type="term" value="C:nucleus"/>
    <property type="evidence" value="ECO:0007669"/>
    <property type="project" value="UniProtKB-SubCell"/>
</dbReference>